<evidence type="ECO:0000313" key="2">
    <source>
        <dbReference type="EMBL" id="HGQ19009.1"/>
    </source>
</evidence>
<organism evidence="1">
    <name type="scientific">Ignisphaera aggregans</name>
    <dbReference type="NCBI Taxonomy" id="334771"/>
    <lineage>
        <taxon>Archaea</taxon>
        <taxon>Thermoproteota</taxon>
        <taxon>Thermoprotei</taxon>
        <taxon>Desulfurococcales</taxon>
        <taxon>Desulfurococcaceae</taxon>
        <taxon>Ignisphaera</taxon>
    </lineage>
</organism>
<proteinExistence type="predicted"/>
<dbReference type="EMBL" id="DTBZ01000158">
    <property type="protein sequence ID" value="HGQ19009.1"/>
    <property type="molecule type" value="Genomic_DNA"/>
</dbReference>
<dbReference type="AlphaFoldDB" id="A0A7J3I6L7"/>
<reference evidence="1" key="1">
    <citation type="journal article" date="2020" name="mSystems">
        <title>Genome- and Community-Level Interaction Insights into Carbon Utilization and Element Cycling Functions of Hydrothermarchaeota in Hydrothermal Sediment.</title>
        <authorList>
            <person name="Zhou Z."/>
            <person name="Liu Y."/>
            <person name="Xu W."/>
            <person name="Pan J."/>
            <person name="Luo Z.H."/>
            <person name="Li M."/>
        </authorList>
    </citation>
    <scope>NUCLEOTIDE SEQUENCE [LARGE SCALE GENOMIC DNA]</scope>
    <source>
        <strain evidence="1">SpSt-618</strain>
        <strain evidence="2">SpSt-657</strain>
    </source>
</reference>
<protein>
    <submittedName>
        <fullName evidence="1">Uncharacterized protein</fullName>
    </submittedName>
</protein>
<dbReference type="EMBL" id="DTAI01000072">
    <property type="protein sequence ID" value="HGN36368.1"/>
    <property type="molecule type" value="Genomic_DNA"/>
</dbReference>
<sequence>MFRNIVMGLHQIRYILSNIVRNTAIGKCRAVKPGIFKCEADGISSIIALYTISSCTAPVNELEYTDIVYHVKRFINLFAIPGCKTVTYFSLHPVNIDSYISQINHKLQMKLVELDLDKSNTKLRSYVEKLIDVRRRILRGITPVDVSNIIAFICDDDVSYIERLSTIEYTAKNTMNIVLKPVVDPLKALHIINF</sequence>
<comment type="caution">
    <text evidence="1">The sequence shown here is derived from an EMBL/GenBank/DDBJ whole genome shotgun (WGS) entry which is preliminary data.</text>
</comment>
<evidence type="ECO:0000313" key="1">
    <source>
        <dbReference type="EMBL" id="HGN36368.1"/>
    </source>
</evidence>
<gene>
    <name evidence="1" type="ORF">ENT87_02290</name>
    <name evidence="2" type="ORF">ENU30_08595</name>
</gene>
<accession>A0A7J3I6L7</accession>
<name>A0A7J3I6L7_9CREN</name>